<dbReference type="Pfam" id="PF12030">
    <property type="entry name" value="DUF3517"/>
    <property type="match status" value="1"/>
</dbReference>
<proteinExistence type="evidence at transcript level"/>
<reference evidence="3" key="1">
    <citation type="journal article" date="2013" name="BMC Genomics">
        <title>A deep insight into the sialotranscriptome of the mosquito, Psorophora albipes.</title>
        <authorList>
            <person name="Chagas A.C."/>
            <person name="Calvo E."/>
            <person name="Rios-Velasquez C.M."/>
            <person name="Pessoa F.A."/>
            <person name="Medeiros J.F."/>
            <person name="Ribeiro J.M."/>
        </authorList>
    </citation>
    <scope>NUCLEOTIDE SEQUENCE</scope>
</reference>
<name>T1D6E7_9DIPT</name>
<feature type="compositionally biased region" description="Polar residues" evidence="1">
    <location>
        <begin position="219"/>
        <end position="241"/>
    </location>
</feature>
<feature type="domain" description="DUF3517" evidence="2">
    <location>
        <begin position="3"/>
        <end position="121"/>
    </location>
</feature>
<sequence>MRHHTELLLQLLLIEDSWQHHRIHNAILGISDDREGLMEIIQRNKMNYQKRAYQCIKCLVQLFNRSRVALNMLRNTVQLATQWAHAVEWLQDELDRHRGSGGQYNYNSWSPPAQSNDNTNSFVLERSQSAKNILQMAFELVPEEEQEESNEHEIENNIENHQVAPTATAITETTKNACLQKQQQLLPSSHEGSLNSSPSSISNVSKLISKVNIQADVSYDSSTTPSSEYKTPAQNVNSTNKPHPASVAENESMMIPSEKVTAELSNHTRNTSSPASPKTGTTSNSSLTSSME</sequence>
<protein>
    <submittedName>
        <fullName evidence="3">Putative fat facets protein</fullName>
    </submittedName>
</protein>
<dbReference type="InterPro" id="IPR021905">
    <property type="entry name" value="DUF3517"/>
</dbReference>
<dbReference type="EMBL" id="GALA01000088">
    <property type="protein sequence ID" value="JAA94764.1"/>
    <property type="molecule type" value="mRNA"/>
</dbReference>
<evidence type="ECO:0000256" key="1">
    <source>
        <dbReference type="SAM" id="MobiDB-lite"/>
    </source>
</evidence>
<accession>T1D6E7</accession>
<feature type="compositionally biased region" description="Polar residues" evidence="1">
    <location>
        <begin position="263"/>
        <end position="278"/>
    </location>
</feature>
<organism evidence="3">
    <name type="scientific">Psorophora albipes</name>
    <dbReference type="NCBI Taxonomy" id="869069"/>
    <lineage>
        <taxon>Eukaryota</taxon>
        <taxon>Metazoa</taxon>
        <taxon>Ecdysozoa</taxon>
        <taxon>Arthropoda</taxon>
        <taxon>Hexapoda</taxon>
        <taxon>Insecta</taxon>
        <taxon>Pterygota</taxon>
        <taxon>Neoptera</taxon>
        <taxon>Endopterygota</taxon>
        <taxon>Diptera</taxon>
        <taxon>Nematocera</taxon>
        <taxon>Culicoidea</taxon>
        <taxon>Culicidae</taxon>
        <taxon>Culicinae</taxon>
        <taxon>Aedini</taxon>
        <taxon>Psorophora</taxon>
    </lineage>
</organism>
<evidence type="ECO:0000259" key="2">
    <source>
        <dbReference type="Pfam" id="PF12030"/>
    </source>
</evidence>
<feature type="compositionally biased region" description="Low complexity" evidence="1">
    <location>
        <begin position="279"/>
        <end position="292"/>
    </location>
</feature>
<evidence type="ECO:0000313" key="3">
    <source>
        <dbReference type="EMBL" id="JAA94764.1"/>
    </source>
</evidence>
<feature type="region of interest" description="Disordered" evidence="1">
    <location>
        <begin position="219"/>
        <end position="292"/>
    </location>
</feature>
<feature type="non-terminal residue" evidence="3">
    <location>
        <position position="292"/>
    </location>
</feature>
<dbReference type="AlphaFoldDB" id="T1D6E7"/>